<dbReference type="Pfam" id="PF26622">
    <property type="entry name" value="DUF8199"/>
    <property type="match status" value="1"/>
</dbReference>
<dbReference type="InterPro" id="IPR058512">
    <property type="entry name" value="DUF8199"/>
</dbReference>
<reference evidence="2" key="1">
    <citation type="submission" date="2022-02" db="EMBL/GenBank/DDBJ databases">
        <title>Polaribacter sp. MSW13, isolated from seawater.</title>
        <authorList>
            <person name="Kristyanto S."/>
            <person name="Jung J."/>
            <person name="Jeon C.O."/>
        </authorList>
    </citation>
    <scope>NUCLEOTIDE SEQUENCE</scope>
    <source>
        <strain evidence="2">MSW13</strain>
    </source>
</reference>
<sequence>MKQFFSKIASITLAFLVLFSTFSFTVEKHYCGDFLMDVSFVGDLDDCGMKMDAKEVVKKTNCCKDEVHKIEGQDKLQSNKIEKITFEKEQFLVAFVFSYKDLFVASTTVNNFYKDFSPPDTRLDYQVLYQTFLI</sequence>
<keyword evidence="1" id="KW-0732">Signal</keyword>
<comment type="caution">
    <text evidence="2">The sequence shown here is derived from an EMBL/GenBank/DDBJ whole genome shotgun (WGS) entry which is preliminary data.</text>
</comment>
<evidence type="ECO:0000313" key="3">
    <source>
        <dbReference type="Proteomes" id="UP001139369"/>
    </source>
</evidence>
<dbReference type="Proteomes" id="UP001139369">
    <property type="component" value="Unassembled WGS sequence"/>
</dbReference>
<evidence type="ECO:0000256" key="1">
    <source>
        <dbReference type="SAM" id="SignalP"/>
    </source>
</evidence>
<evidence type="ECO:0000313" key="2">
    <source>
        <dbReference type="EMBL" id="MCI2229167.1"/>
    </source>
</evidence>
<gene>
    <name evidence="2" type="ORF">MC378_08310</name>
</gene>
<feature type="signal peptide" evidence="1">
    <location>
        <begin position="1"/>
        <end position="25"/>
    </location>
</feature>
<organism evidence="2 3">
    <name type="scientific">Polaribacter marinus</name>
    <dbReference type="NCBI Taxonomy" id="2916838"/>
    <lineage>
        <taxon>Bacteria</taxon>
        <taxon>Pseudomonadati</taxon>
        <taxon>Bacteroidota</taxon>
        <taxon>Flavobacteriia</taxon>
        <taxon>Flavobacteriales</taxon>
        <taxon>Flavobacteriaceae</taxon>
    </lineage>
</organism>
<protein>
    <recommendedName>
        <fullName evidence="4">Secreted protein</fullName>
    </recommendedName>
</protein>
<name>A0A9X2AJL6_9FLAO</name>
<evidence type="ECO:0008006" key="4">
    <source>
        <dbReference type="Google" id="ProtNLM"/>
    </source>
</evidence>
<keyword evidence="3" id="KW-1185">Reference proteome</keyword>
<dbReference type="EMBL" id="JAKQYM010000005">
    <property type="protein sequence ID" value="MCI2229167.1"/>
    <property type="molecule type" value="Genomic_DNA"/>
</dbReference>
<feature type="chain" id="PRO_5040908432" description="Secreted protein" evidence="1">
    <location>
        <begin position="26"/>
        <end position="134"/>
    </location>
</feature>
<dbReference type="AlphaFoldDB" id="A0A9X2AJL6"/>
<accession>A0A9X2AJL6</accession>
<dbReference type="RefSeq" id="WP_242178298.1">
    <property type="nucleotide sequence ID" value="NZ_JAKQYM010000005.1"/>
</dbReference>
<dbReference type="NCBIfam" id="NF047658">
    <property type="entry name" value="HYC_CC_PP"/>
    <property type="match status" value="1"/>
</dbReference>
<dbReference type="InterPro" id="IPR058060">
    <property type="entry name" value="HYC_CC_PP"/>
</dbReference>
<proteinExistence type="predicted"/>